<feature type="compositionally biased region" description="Low complexity" evidence="12">
    <location>
        <begin position="105"/>
        <end position="160"/>
    </location>
</feature>
<feature type="region of interest" description="Disordered" evidence="12">
    <location>
        <begin position="457"/>
        <end position="535"/>
    </location>
</feature>
<dbReference type="Proteomes" id="UP001162480">
    <property type="component" value="Chromosome 1"/>
</dbReference>
<evidence type="ECO:0000256" key="10">
    <source>
        <dbReference type="PROSITE-ProRule" id="PRU00125"/>
    </source>
</evidence>
<proteinExistence type="predicted"/>
<reference evidence="15" key="1">
    <citation type="submission" date="2023-08" db="EMBL/GenBank/DDBJ databases">
        <authorList>
            <person name="Alioto T."/>
            <person name="Alioto T."/>
            <person name="Gomez Garrido J."/>
        </authorList>
    </citation>
    <scope>NUCLEOTIDE SEQUENCE</scope>
</reference>
<dbReference type="GO" id="GO:0046872">
    <property type="term" value="F:metal ion binding"/>
    <property type="evidence" value="ECO:0007669"/>
    <property type="project" value="UniProtKB-KW"/>
</dbReference>
<name>A0AA36EX56_OCTVU</name>
<dbReference type="CDD" id="cd09377">
    <property type="entry name" value="LIM2_Lhx2_Lhx9"/>
    <property type="match status" value="1"/>
</dbReference>
<dbReference type="FunFam" id="1.10.10.60:FF:000027">
    <property type="entry name" value="LIM/homeobox protein Lhx9"/>
    <property type="match status" value="1"/>
</dbReference>
<feature type="region of interest" description="Disordered" evidence="12">
    <location>
        <begin position="373"/>
        <end position="407"/>
    </location>
</feature>
<keyword evidence="3" id="KW-0677">Repeat</keyword>
<evidence type="ECO:0000313" key="16">
    <source>
        <dbReference type="Proteomes" id="UP001162480"/>
    </source>
</evidence>
<feature type="region of interest" description="Disordered" evidence="12">
    <location>
        <begin position="92"/>
        <end position="196"/>
    </location>
</feature>
<dbReference type="SUPFAM" id="SSF57716">
    <property type="entry name" value="Glucocorticoid receptor-like (DNA-binding domain)"/>
    <property type="match status" value="2"/>
</dbReference>
<evidence type="ECO:0000259" key="13">
    <source>
        <dbReference type="PROSITE" id="PS50023"/>
    </source>
</evidence>
<dbReference type="InterPro" id="IPR001781">
    <property type="entry name" value="Znf_LIM"/>
</dbReference>
<evidence type="ECO:0000256" key="12">
    <source>
        <dbReference type="SAM" id="MobiDB-lite"/>
    </source>
</evidence>
<keyword evidence="2 10" id="KW-0479">Metal-binding</keyword>
<evidence type="ECO:0000259" key="14">
    <source>
        <dbReference type="PROSITE" id="PS50071"/>
    </source>
</evidence>
<dbReference type="AlphaFoldDB" id="A0AA36EX56"/>
<keyword evidence="16" id="KW-1185">Reference proteome</keyword>
<evidence type="ECO:0000256" key="5">
    <source>
        <dbReference type="ARBA" id="ARBA00023038"/>
    </source>
</evidence>
<dbReference type="EMBL" id="OX597814">
    <property type="protein sequence ID" value="CAI9715253.1"/>
    <property type="molecule type" value="Genomic_DNA"/>
</dbReference>
<gene>
    <name evidence="15" type="ORF">OCTVUL_1B012247</name>
</gene>
<evidence type="ECO:0000256" key="9">
    <source>
        <dbReference type="PROSITE-ProRule" id="PRU00108"/>
    </source>
</evidence>
<dbReference type="GO" id="GO:0000981">
    <property type="term" value="F:DNA-binding transcription factor activity, RNA polymerase II-specific"/>
    <property type="evidence" value="ECO:0007669"/>
    <property type="project" value="InterPro"/>
</dbReference>
<dbReference type="InterPro" id="IPR050453">
    <property type="entry name" value="LIM_Homeobox_TF"/>
</dbReference>
<dbReference type="CDD" id="cd00086">
    <property type="entry name" value="homeodomain"/>
    <property type="match status" value="1"/>
</dbReference>
<sequence length="535" mass="60113">MVEHCSENFTDPRISKTTKSPNSDQQVALMDMKHPTMTSTSSEWPFGPEVDYSCRPSNYSGGFIVHLQGNTAPPMVTAVELSEIAIPDMLNSVNQGNDNRSSRLIGNSNNSSNGGSNSSNASNTPNAANNCNNNVSNNMNGNSNISITNGNNGSNTTTNNIHHHHTAQLHHHHHHHHTQPHQHHLHPHQLPPHHQNSVIQDEHKPFVCAGCGDLITERYYLNVANNAWHFNCLKCYECKSTLDTERSCYERMGNYYCKEDYQRLFNTQRCARCGMGIQSTDLVMRAKNHIYHVSCFTCFTCNKALQAGDTFGLREHFVYCQVHYEDSYQSEYISLSPDMNANQAPYYNGVGTLQKGRPRKRRSPNLNSEEFAQNMGLGHDGLDRSTDHLDRDTYQNAPRQKRMRTSFKHHQLRALKSYFAVNHNPDAKDLKHLAQKTNLTKRVLQVWFQNARAKYRRNCQKQDQDRVPGNGQSGLTPSNQSSENGSNSEIQTVGDLSNERSPGLSDISSTPSLQGSCLDSDQSNSLSDFLSGNFA</sequence>
<feature type="domain" description="LIM zinc-binding" evidence="13">
    <location>
        <begin position="206"/>
        <end position="267"/>
    </location>
</feature>
<dbReference type="GO" id="GO:0030182">
    <property type="term" value="P:neuron differentiation"/>
    <property type="evidence" value="ECO:0007669"/>
    <property type="project" value="TreeGrafter"/>
</dbReference>
<feature type="compositionally biased region" description="Low complexity" evidence="12">
    <location>
        <begin position="478"/>
        <end position="489"/>
    </location>
</feature>
<dbReference type="Gene3D" id="1.10.10.60">
    <property type="entry name" value="Homeodomain-like"/>
    <property type="match status" value="1"/>
</dbReference>
<dbReference type="PROSITE" id="PS00478">
    <property type="entry name" value="LIM_DOMAIN_1"/>
    <property type="match status" value="1"/>
</dbReference>
<dbReference type="PROSITE" id="PS00027">
    <property type="entry name" value="HOMEOBOX_1"/>
    <property type="match status" value="1"/>
</dbReference>
<dbReference type="PROSITE" id="PS50071">
    <property type="entry name" value="HOMEOBOX_2"/>
    <property type="match status" value="1"/>
</dbReference>
<dbReference type="SMART" id="SM00132">
    <property type="entry name" value="LIM"/>
    <property type="match status" value="2"/>
</dbReference>
<dbReference type="GO" id="GO:0000977">
    <property type="term" value="F:RNA polymerase II transcription regulatory region sequence-specific DNA binding"/>
    <property type="evidence" value="ECO:0007669"/>
    <property type="project" value="TreeGrafter"/>
</dbReference>
<feature type="DNA-binding region" description="Homeobox" evidence="9">
    <location>
        <begin position="400"/>
        <end position="459"/>
    </location>
</feature>
<keyword evidence="6 9" id="KW-0238">DNA-binding</keyword>
<evidence type="ECO:0000256" key="7">
    <source>
        <dbReference type="ARBA" id="ARBA00023155"/>
    </source>
</evidence>
<dbReference type="Gene3D" id="2.10.110.10">
    <property type="entry name" value="Cysteine Rich Protein"/>
    <property type="match status" value="2"/>
</dbReference>
<evidence type="ECO:0000256" key="2">
    <source>
        <dbReference type="ARBA" id="ARBA00022723"/>
    </source>
</evidence>
<dbReference type="PANTHER" id="PTHR24208:SF168">
    <property type="entry name" value="PROTEIN APTEROUS"/>
    <property type="match status" value="1"/>
</dbReference>
<dbReference type="GO" id="GO:0005634">
    <property type="term" value="C:nucleus"/>
    <property type="evidence" value="ECO:0007669"/>
    <property type="project" value="UniProtKB-SubCell"/>
</dbReference>
<dbReference type="SMART" id="SM00389">
    <property type="entry name" value="HOX"/>
    <property type="match status" value="1"/>
</dbReference>
<dbReference type="Pfam" id="PF00046">
    <property type="entry name" value="Homeodomain"/>
    <property type="match status" value="1"/>
</dbReference>
<dbReference type="InterPro" id="IPR017970">
    <property type="entry name" value="Homeobox_CS"/>
</dbReference>
<feature type="compositionally biased region" description="Polar residues" evidence="12">
    <location>
        <begin position="506"/>
        <end position="535"/>
    </location>
</feature>
<feature type="compositionally biased region" description="Basic residues" evidence="12">
    <location>
        <begin position="161"/>
        <end position="187"/>
    </location>
</feature>
<evidence type="ECO:0000256" key="6">
    <source>
        <dbReference type="ARBA" id="ARBA00023125"/>
    </source>
</evidence>
<dbReference type="SUPFAM" id="SSF46689">
    <property type="entry name" value="Homeodomain-like"/>
    <property type="match status" value="1"/>
</dbReference>
<keyword evidence="8 9" id="KW-0539">Nucleus</keyword>
<organism evidence="15 16">
    <name type="scientific">Octopus vulgaris</name>
    <name type="common">Common octopus</name>
    <dbReference type="NCBI Taxonomy" id="6645"/>
    <lineage>
        <taxon>Eukaryota</taxon>
        <taxon>Metazoa</taxon>
        <taxon>Spiralia</taxon>
        <taxon>Lophotrochozoa</taxon>
        <taxon>Mollusca</taxon>
        <taxon>Cephalopoda</taxon>
        <taxon>Coleoidea</taxon>
        <taxon>Octopodiformes</taxon>
        <taxon>Octopoda</taxon>
        <taxon>Incirrata</taxon>
        <taxon>Octopodidae</taxon>
        <taxon>Octopus</taxon>
    </lineage>
</organism>
<evidence type="ECO:0000256" key="3">
    <source>
        <dbReference type="ARBA" id="ARBA00022737"/>
    </source>
</evidence>
<keyword evidence="7 9" id="KW-0371">Homeobox</keyword>
<accession>A0AA36EX56</accession>
<evidence type="ECO:0000256" key="1">
    <source>
        <dbReference type="ARBA" id="ARBA00004123"/>
    </source>
</evidence>
<evidence type="ECO:0000256" key="11">
    <source>
        <dbReference type="RuleBase" id="RU000682"/>
    </source>
</evidence>
<comment type="subcellular location">
    <subcellularLocation>
        <location evidence="1 9 11">Nucleus</location>
    </subcellularLocation>
</comment>
<feature type="domain" description="LIM zinc-binding" evidence="13">
    <location>
        <begin position="268"/>
        <end position="330"/>
    </location>
</feature>
<dbReference type="PANTHER" id="PTHR24208">
    <property type="entry name" value="LIM/HOMEOBOX PROTEIN LHX"/>
    <property type="match status" value="1"/>
</dbReference>
<feature type="compositionally biased region" description="Basic and acidic residues" evidence="12">
    <location>
        <begin position="380"/>
        <end position="393"/>
    </location>
</feature>
<keyword evidence="4 10" id="KW-0862">Zinc</keyword>
<keyword evidence="5 10" id="KW-0440">LIM domain</keyword>
<evidence type="ECO:0000256" key="4">
    <source>
        <dbReference type="ARBA" id="ARBA00022833"/>
    </source>
</evidence>
<feature type="region of interest" description="Disordered" evidence="12">
    <location>
        <begin position="1"/>
        <end position="23"/>
    </location>
</feature>
<protein>
    <submittedName>
        <fullName evidence="15">Homeobox Lhx9-like</fullName>
    </submittedName>
</protein>
<feature type="compositionally biased region" description="Polar residues" evidence="12">
    <location>
        <begin position="92"/>
        <end position="104"/>
    </location>
</feature>
<dbReference type="Pfam" id="PF00412">
    <property type="entry name" value="LIM"/>
    <property type="match status" value="2"/>
</dbReference>
<evidence type="ECO:0000313" key="15">
    <source>
        <dbReference type="EMBL" id="CAI9715253.1"/>
    </source>
</evidence>
<dbReference type="PROSITE" id="PS50023">
    <property type="entry name" value="LIM_DOMAIN_2"/>
    <property type="match status" value="2"/>
</dbReference>
<dbReference type="InterPro" id="IPR001356">
    <property type="entry name" value="HD"/>
</dbReference>
<feature type="domain" description="Homeobox" evidence="14">
    <location>
        <begin position="398"/>
        <end position="458"/>
    </location>
</feature>
<dbReference type="InterPro" id="IPR009057">
    <property type="entry name" value="Homeodomain-like_sf"/>
</dbReference>
<evidence type="ECO:0000256" key="8">
    <source>
        <dbReference type="ARBA" id="ARBA00023242"/>
    </source>
</evidence>